<organism evidence="2 3">
    <name type="scientific">Vairimorpha apis BRL 01</name>
    <dbReference type="NCBI Taxonomy" id="1037528"/>
    <lineage>
        <taxon>Eukaryota</taxon>
        <taxon>Fungi</taxon>
        <taxon>Fungi incertae sedis</taxon>
        <taxon>Microsporidia</taxon>
        <taxon>Nosematidae</taxon>
        <taxon>Vairimorpha</taxon>
    </lineage>
</organism>
<keyword evidence="1" id="KW-0812">Transmembrane</keyword>
<protein>
    <submittedName>
        <fullName evidence="2">Syntaxin-like protein</fullName>
    </submittedName>
</protein>
<dbReference type="AlphaFoldDB" id="T0MGS7"/>
<dbReference type="OrthoDB" id="421009at2759"/>
<dbReference type="HOGENOM" id="CLU_090728_0_0_1"/>
<keyword evidence="1" id="KW-1133">Transmembrane helix</keyword>
<dbReference type="EMBL" id="KE646901">
    <property type="protein sequence ID" value="EQB62311.1"/>
    <property type="molecule type" value="Genomic_DNA"/>
</dbReference>
<keyword evidence="3" id="KW-1185">Reference proteome</keyword>
<feature type="transmembrane region" description="Helical" evidence="1">
    <location>
        <begin position="201"/>
        <end position="218"/>
    </location>
</feature>
<reference evidence="2 3" key="1">
    <citation type="journal article" date="2013" name="BMC Genomics">
        <title>Genome sequencing and comparative genomics of honey bee microsporidia, Nosema apis reveal novel insights into host-parasite interactions.</title>
        <authorList>
            <person name="Chen Yp."/>
            <person name="Pettis J.S."/>
            <person name="Zhao Y."/>
            <person name="Liu X."/>
            <person name="Tallon L.J."/>
            <person name="Sadzewicz L.D."/>
            <person name="Li R."/>
            <person name="Zheng H."/>
            <person name="Huang S."/>
            <person name="Zhang X."/>
            <person name="Hamilton M.C."/>
            <person name="Pernal S.F."/>
            <person name="Melathopoulos A.P."/>
            <person name="Yan X."/>
            <person name="Evans J.D."/>
        </authorList>
    </citation>
    <scope>NUCLEOTIDE SEQUENCE [LARGE SCALE GENOMIC DNA]</scope>
    <source>
        <strain evidence="2 3">BRL 01</strain>
    </source>
</reference>
<evidence type="ECO:0000256" key="1">
    <source>
        <dbReference type="SAM" id="Phobius"/>
    </source>
</evidence>
<sequence length="220" mass="26696">MNRTNEYLKLIHSSYIPQSSSKLPSFFLDDLFLIEKSIKLEIHKKKIKNVQKLIEDFKINIKNNNYKYQNKQEEEVFDNIINILTYRINEHKLKLNRLVQKLQNEQQEHVIENFERRKDYTSVIQEEEVVNNVRFREREKINQQISEIGNIMEEIGLHVSLQEESFKRIDDLMNQNEKLMDSGVYILKKGIESISNNRANMFKFFGFWIILVLIFWFFRR</sequence>
<evidence type="ECO:0000313" key="2">
    <source>
        <dbReference type="EMBL" id="EQB62311.1"/>
    </source>
</evidence>
<evidence type="ECO:0000313" key="3">
    <source>
        <dbReference type="Proteomes" id="UP000053780"/>
    </source>
</evidence>
<accession>T0MGS7</accession>
<keyword evidence="1" id="KW-0472">Membrane</keyword>
<gene>
    <name evidence="2" type="ORF">NAPIS_ORF00117</name>
</gene>
<dbReference type="VEuPathDB" id="MicrosporidiaDB:NAPIS_ORF00117"/>
<dbReference type="Proteomes" id="UP000053780">
    <property type="component" value="Unassembled WGS sequence"/>
</dbReference>
<proteinExistence type="predicted"/>
<dbReference type="Gene3D" id="1.20.5.110">
    <property type="match status" value="1"/>
</dbReference>
<name>T0MGS7_9MICR</name>